<protein>
    <submittedName>
        <fullName evidence="2">Lactoylglutathione lyase or related lyase</fullName>
    </submittedName>
</protein>
<feature type="domain" description="VOC" evidence="1">
    <location>
        <begin position="1"/>
        <end position="120"/>
    </location>
</feature>
<dbReference type="Proteomes" id="UP000070541">
    <property type="component" value="Unassembled WGS sequence"/>
</dbReference>
<dbReference type="GO" id="GO:0016829">
    <property type="term" value="F:lyase activity"/>
    <property type="evidence" value="ECO:0007669"/>
    <property type="project" value="UniProtKB-KW"/>
</dbReference>
<evidence type="ECO:0000313" key="2">
    <source>
        <dbReference type="EMBL" id="KXT60349.1"/>
    </source>
</evidence>
<name>A0A139M9L9_STROR</name>
<sequence length="123" mass="13620">MIDHFTLKVKNLEVSKAFYQATLAALNYHLQFDTGQVVSFTEPRNVDPGGDFWLSVGQQEPMHFAFSAQTCQEVDAFYQAALAAGGKDNGAPGERKNYHVGYYAAFVIDPDGNNIEAVCHKEE</sequence>
<dbReference type="AlphaFoldDB" id="A0A139M9L9"/>
<evidence type="ECO:0000259" key="1">
    <source>
        <dbReference type="PROSITE" id="PS51819"/>
    </source>
</evidence>
<dbReference type="PANTHER" id="PTHR35006:SF2">
    <property type="entry name" value="GLYOXALASE FAMILY PROTEIN (AFU_ORTHOLOGUE AFUA_5G14830)"/>
    <property type="match status" value="1"/>
</dbReference>
<dbReference type="Pfam" id="PF00903">
    <property type="entry name" value="Glyoxalase"/>
    <property type="match status" value="1"/>
</dbReference>
<dbReference type="InterPro" id="IPR037523">
    <property type="entry name" value="VOC_core"/>
</dbReference>
<organism evidence="2 3">
    <name type="scientific">Streptococcus oralis</name>
    <dbReference type="NCBI Taxonomy" id="1303"/>
    <lineage>
        <taxon>Bacteria</taxon>
        <taxon>Bacillati</taxon>
        <taxon>Bacillota</taxon>
        <taxon>Bacilli</taxon>
        <taxon>Lactobacillales</taxon>
        <taxon>Streptococcaceae</taxon>
        <taxon>Streptococcus</taxon>
    </lineage>
</organism>
<reference evidence="2 3" key="1">
    <citation type="submission" date="2016-01" db="EMBL/GenBank/DDBJ databases">
        <title>Highly variable Streptococcus oralis are common among viridans streptococci isolated from primates.</title>
        <authorList>
            <person name="Denapaite D."/>
            <person name="Rieger M."/>
            <person name="Koendgen S."/>
            <person name="Brueckner R."/>
            <person name="Ochigava I."/>
            <person name="Kappeler P."/>
            <person name="Maetz-Rensing K."/>
            <person name="Leendertz F."/>
            <person name="Hakenbeck R."/>
        </authorList>
    </citation>
    <scope>NUCLEOTIDE SEQUENCE [LARGE SCALE GENOMIC DNA]</scope>
    <source>
        <strain evidence="2 3">DD05</strain>
    </source>
</reference>
<dbReference type="Gene3D" id="3.10.180.10">
    <property type="entry name" value="2,3-Dihydroxybiphenyl 1,2-Dioxygenase, domain 1"/>
    <property type="match status" value="1"/>
</dbReference>
<dbReference type="PROSITE" id="PS51819">
    <property type="entry name" value="VOC"/>
    <property type="match status" value="1"/>
</dbReference>
<dbReference type="CDD" id="cd07262">
    <property type="entry name" value="VOC_like"/>
    <property type="match status" value="1"/>
</dbReference>
<dbReference type="EMBL" id="LQOG01000023">
    <property type="protein sequence ID" value="KXT60349.1"/>
    <property type="molecule type" value="Genomic_DNA"/>
</dbReference>
<dbReference type="PATRIC" id="fig|1303.76.peg.752"/>
<keyword evidence="2" id="KW-0456">Lyase</keyword>
<comment type="caution">
    <text evidence="2">The sequence shown here is derived from an EMBL/GenBank/DDBJ whole genome shotgun (WGS) entry which is preliminary data.</text>
</comment>
<evidence type="ECO:0000313" key="3">
    <source>
        <dbReference type="Proteomes" id="UP000070541"/>
    </source>
</evidence>
<dbReference type="SUPFAM" id="SSF54593">
    <property type="entry name" value="Glyoxalase/Bleomycin resistance protein/Dihydroxybiphenyl dioxygenase"/>
    <property type="match status" value="1"/>
</dbReference>
<dbReference type="PANTHER" id="PTHR35006">
    <property type="entry name" value="GLYOXALASE FAMILY PROTEIN (AFU_ORTHOLOGUE AFUA_5G14830)"/>
    <property type="match status" value="1"/>
</dbReference>
<dbReference type="InterPro" id="IPR029068">
    <property type="entry name" value="Glyas_Bleomycin-R_OHBP_Dase"/>
</dbReference>
<dbReference type="RefSeq" id="WP_061417133.1">
    <property type="nucleotide sequence ID" value="NZ_KQ969037.1"/>
</dbReference>
<accession>A0A139M9L9</accession>
<gene>
    <name evidence="2" type="ORF">SORDD05_00718</name>
</gene>
<proteinExistence type="predicted"/>
<dbReference type="InterPro" id="IPR004360">
    <property type="entry name" value="Glyas_Fos-R_dOase_dom"/>
</dbReference>